<protein>
    <recommendedName>
        <fullName evidence="3">Rhodopsin domain-containing protein</fullName>
    </recommendedName>
</protein>
<feature type="transmembrane region" description="Helical" evidence="2">
    <location>
        <begin position="30"/>
        <end position="52"/>
    </location>
</feature>
<sequence length="449" mass="50055">MSNHSVLSRDGLPPDVYYFSQLTSTDHAGIIYVVCIVSLTYAILCSSVRFVLRRGMYSFDDAALLVSTLACIVQHTFVFVALHNCLGNSSSILRPLHQEILNNSSYTRLVLFFVVIYLAKISLTLFTRRLFYGQEQFNRIICDIIVVINIVFLIVSILLISIDCHTGWYFKAKDLCPGLQGRWITIKTLDVLSELAIVIVPIVLICKILLNPKHKAVIIGTFAARLPVIAFTIVHLYYLDQSLNNTHDRGIAIVQPVVWLQVTLLWSMVTASLPSFRPLVSPFDTVMEDSPDRSDPGSNGAVLIMGSDKEGKPATLPVSNSSRLPPLELVTSAGSQKGAFRGCNETTVEGPKKKLFRLSKKEDDIELGVIQHISSVEISYEEATTKPSRWSRVWRESSSTMSEEMPASVRTVTRSEETPPSRRRSTYCFVDEADLADEIQRISDGNSST</sequence>
<dbReference type="Pfam" id="PF20684">
    <property type="entry name" value="Fung_rhodopsin"/>
    <property type="match status" value="1"/>
</dbReference>
<dbReference type="EMBL" id="JAHFXS010000841">
    <property type="protein sequence ID" value="KAG9981504.1"/>
    <property type="molecule type" value="Genomic_DNA"/>
</dbReference>
<feature type="transmembrane region" description="Helical" evidence="2">
    <location>
        <begin position="140"/>
        <end position="162"/>
    </location>
</feature>
<keyword evidence="2" id="KW-0472">Membrane</keyword>
<reference evidence="4" key="1">
    <citation type="journal article" date="2021" name="J Fungi (Basel)">
        <title>Virulence traits and population genomics of the black yeast Aureobasidium melanogenum.</title>
        <authorList>
            <person name="Cernosa A."/>
            <person name="Sun X."/>
            <person name="Gostincar C."/>
            <person name="Fang C."/>
            <person name="Gunde-Cimerman N."/>
            <person name="Song Z."/>
        </authorList>
    </citation>
    <scope>NUCLEOTIDE SEQUENCE</scope>
    <source>
        <strain evidence="4">EXF-9298</strain>
    </source>
</reference>
<accession>A0A9P8FT12</accession>
<gene>
    <name evidence="4" type="ORF">KCU98_g7421</name>
</gene>
<dbReference type="InterPro" id="IPR049326">
    <property type="entry name" value="Rhodopsin_dom_fungi"/>
</dbReference>
<keyword evidence="2" id="KW-0812">Transmembrane</keyword>
<feature type="domain" description="Rhodopsin" evidence="3">
    <location>
        <begin position="49"/>
        <end position="281"/>
    </location>
</feature>
<feature type="non-terminal residue" evidence="4">
    <location>
        <position position="449"/>
    </location>
</feature>
<dbReference type="Proteomes" id="UP000729357">
    <property type="component" value="Unassembled WGS sequence"/>
</dbReference>
<organism evidence="4 5">
    <name type="scientific">Aureobasidium melanogenum</name>
    <name type="common">Aureobasidium pullulans var. melanogenum</name>
    <dbReference type="NCBI Taxonomy" id="46634"/>
    <lineage>
        <taxon>Eukaryota</taxon>
        <taxon>Fungi</taxon>
        <taxon>Dikarya</taxon>
        <taxon>Ascomycota</taxon>
        <taxon>Pezizomycotina</taxon>
        <taxon>Dothideomycetes</taxon>
        <taxon>Dothideomycetidae</taxon>
        <taxon>Dothideales</taxon>
        <taxon>Saccotheciaceae</taxon>
        <taxon>Aureobasidium</taxon>
    </lineage>
</organism>
<dbReference type="PANTHER" id="PTHR39614:SF2">
    <property type="entry name" value="INTEGRAL MEMBRANE PROTEIN"/>
    <property type="match status" value="1"/>
</dbReference>
<evidence type="ECO:0000256" key="2">
    <source>
        <dbReference type="SAM" id="Phobius"/>
    </source>
</evidence>
<feature type="region of interest" description="Disordered" evidence="1">
    <location>
        <begin position="396"/>
        <end position="427"/>
    </location>
</feature>
<feature type="transmembrane region" description="Helical" evidence="2">
    <location>
        <begin position="64"/>
        <end position="86"/>
    </location>
</feature>
<evidence type="ECO:0000313" key="4">
    <source>
        <dbReference type="EMBL" id="KAG9981504.1"/>
    </source>
</evidence>
<proteinExistence type="predicted"/>
<feature type="transmembrane region" description="Helical" evidence="2">
    <location>
        <begin position="217"/>
        <end position="238"/>
    </location>
</feature>
<comment type="caution">
    <text evidence="4">The sequence shown here is derived from an EMBL/GenBank/DDBJ whole genome shotgun (WGS) entry which is preliminary data.</text>
</comment>
<evidence type="ECO:0000256" key="1">
    <source>
        <dbReference type="SAM" id="MobiDB-lite"/>
    </source>
</evidence>
<dbReference type="AlphaFoldDB" id="A0A9P8FT12"/>
<name>A0A9P8FT12_AURME</name>
<keyword evidence="5" id="KW-1185">Reference proteome</keyword>
<evidence type="ECO:0000313" key="5">
    <source>
        <dbReference type="Proteomes" id="UP000729357"/>
    </source>
</evidence>
<reference evidence="4" key="2">
    <citation type="submission" date="2021-08" db="EMBL/GenBank/DDBJ databases">
        <authorList>
            <person name="Gostincar C."/>
            <person name="Sun X."/>
            <person name="Song Z."/>
            <person name="Gunde-Cimerman N."/>
        </authorList>
    </citation>
    <scope>NUCLEOTIDE SEQUENCE</scope>
    <source>
        <strain evidence="4">EXF-9298</strain>
    </source>
</reference>
<dbReference type="PANTHER" id="PTHR39614">
    <property type="entry name" value="INTEGRAL MEMBRANE PROTEIN"/>
    <property type="match status" value="1"/>
</dbReference>
<feature type="transmembrane region" description="Helical" evidence="2">
    <location>
        <begin position="191"/>
        <end position="210"/>
    </location>
</feature>
<keyword evidence="2" id="KW-1133">Transmembrane helix</keyword>
<feature type="transmembrane region" description="Helical" evidence="2">
    <location>
        <begin position="106"/>
        <end position="128"/>
    </location>
</feature>
<evidence type="ECO:0000259" key="3">
    <source>
        <dbReference type="Pfam" id="PF20684"/>
    </source>
</evidence>